<sequence>MEEPERRKGERKKRVFGDNTLKHLEHLRKQSRALTGEVNFEQEDLCLETTRVRLSSILRRHEQLRENLTREPEKSVHECLQQEFEAARVAQTQEICLDGDEWNDGVLATIRERVHIEADARATKGYIDSKHERIIREKITYKIGNKVVCGLEGGRIGIQYDTSFAGEHCEIYYCVLESRSFLQKMHVSEHTIPFFLPLGEAENEFLSSSVMKFIDYVGEMLQAYIDRREQVRLLKKLYVYQIGELYHSLPFDMIEFVMEEFNCKITVSLSYDDMRSELPTRSKVLAWPLHYSKAMEGSIGRQGSRSWPSHLPYAEDALRTISLPQAYAEIGLNLQGTLRHIFPSSGALPVRSSGAD</sequence>
<evidence type="ECO:0000256" key="4">
    <source>
        <dbReference type="ARBA" id="ARBA00022454"/>
    </source>
</evidence>
<dbReference type="PANTHER" id="PTHR14582:SF1">
    <property type="entry name" value="CENTROMERE PROTEIN O"/>
    <property type="match status" value="1"/>
</dbReference>
<evidence type="ECO:0000313" key="8">
    <source>
        <dbReference type="EMBL" id="ADE77599.1"/>
    </source>
</evidence>
<dbReference type="CDD" id="cd23835">
    <property type="entry name" value="DRWD-N_CENP-O"/>
    <property type="match status" value="1"/>
</dbReference>
<evidence type="ECO:0000256" key="5">
    <source>
        <dbReference type="ARBA" id="ARBA00023242"/>
    </source>
</evidence>
<evidence type="ECO:0008006" key="9">
    <source>
        <dbReference type="Google" id="ProtNLM"/>
    </source>
</evidence>
<evidence type="ECO:0000256" key="3">
    <source>
        <dbReference type="ARBA" id="ARBA00007321"/>
    </source>
</evidence>
<protein>
    <recommendedName>
        <fullName evidence="9">Centromere protein O</fullName>
    </recommendedName>
</protein>
<organism evidence="8">
    <name type="scientific">Picea sitchensis</name>
    <name type="common">Sitka spruce</name>
    <name type="synonym">Pinus sitchensis</name>
    <dbReference type="NCBI Taxonomy" id="3332"/>
    <lineage>
        <taxon>Eukaryota</taxon>
        <taxon>Viridiplantae</taxon>
        <taxon>Streptophyta</taxon>
        <taxon>Embryophyta</taxon>
        <taxon>Tracheophyta</taxon>
        <taxon>Spermatophyta</taxon>
        <taxon>Pinopsida</taxon>
        <taxon>Pinidae</taxon>
        <taxon>Conifers I</taxon>
        <taxon>Pinales</taxon>
        <taxon>Pinaceae</taxon>
        <taxon>Picea</taxon>
    </lineage>
</organism>
<reference evidence="8" key="1">
    <citation type="submission" date="2010-04" db="EMBL/GenBank/DDBJ databases">
        <authorList>
            <person name="Reid K.E."/>
            <person name="Liao N."/>
            <person name="Chan S."/>
            <person name="Docking R."/>
            <person name="Taylor G."/>
            <person name="Moore R."/>
            <person name="Mayo M."/>
            <person name="Munro S."/>
            <person name="King J."/>
            <person name="Yanchuk A."/>
            <person name="Holt R."/>
            <person name="Jones S."/>
            <person name="Marra M."/>
            <person name="Ritland C.E."/>
            <person name="Ritland K."/>
            <person name="Bohlmann J."/>
        </authorList>
    </citation>
    <scope>NUCLEOTIDE SEQUENCE</scope>
    <source>
        <tissue evidence="8">Bud</tissue>
    </source>
</reference>
<keyword evidence="5" id="KW-0539">Nucleus</keyword>
<evidence type="ECO:0000256" key="6">
    <source>
        <dbReference type="ARBA" id="ARBA00023328"/>
    </source>
</evidence>
<dbReference type="GO" id="GO:0031511">
    <property type="term" value="C:Mis6-Sim4 complex"/>
    <property type="evidence" value="ECO:0007669"/>
    <property type="project" value="TreeGrafter"/>
</dbReference>
<dbReference type="GO" id="GO:0005634">
    <property type="term" value="C:nucleus"/>
    <property type="evidence" value="ECO:0007669"/>
    <property type="project" value="UniProtKB-SubCell"/>
</dbReference>
<evidence type="ECO:0000256" key="1">
    <source>
        <dbReference type="ARBA" id="ARBA00004123"/>
    </source>
</evidence>
<dbReference type="AlphaFoldDB" id="D5ADI0"/>
<proteinExistence type="evidence at transcript level"/>
<dbReference type="PANTHER" id="PTHR14582">
    <property type="entry name" value="INNER KINETOCHORE SUBUNIT MAL2"/>
    <property type="match status" value="1"/>
</dbReference>
<name>D5ADI0_PICSI</name>
<keyword evidence="6" id="KW-0137">Centromere</keyword>
<dbReference type="Pfam" id="PF09496">
    <property type="entry name" value="CENP-O"/>
    <property type="match status" value="1"/>
</dbReference>
<feature type="coiled-coil region" evidence="7">
    <location>
        <begin position="24"/>
        <end position="71"/>
    </location>
</feature>
<dbReference type="OMA" id="IRFIDHV"/>
<accession>D5ADI0</accession>
<comment type="similarity">
    <text evidence="3">Belongs to the CENP-O/MCM21 family.</text>
</comment>
<dbReference type="InterPro" id="IPR018464">
    <property type="entry name" value="CENP-O"/>
</dbReference>
<evidence type="ECO:0000256" key="7">
    <source>
        <dbReference type="SAM" id="Coils"/>
    </source>
</evidence>
<keyword evidence="7" id="KW-0175">Coiled coil</keyword>
<evidence type="ECO:0000256" key="2">
    <source>
        <dbReference type="ARBA" id="ARBA00004584"/>
    </source>
</evidence>
<dbReference type="CDD" id="cd23836">
    <property type="entry name" value="DRWD-C_CENP-O"/>
    <property type="match status" value="1"/>
</dbReference>
<comment type="subcellular location">
    <subcellularLocation>
        <location evidence="2">Chromosome</location>
        <location evidence="2">Centromere</location>
    </subcellularLocation>
    <subcellularLocation>
        <location evidence="1">Nucleus</location>
    </subcellularLocation>
</comment>
<keyword evidence="4" id="KW-0158">Chromosome</keyword>
<dbReference type="EMBL" id="BT124343">
    <property type="protein sequence ID" value="ADE77599.1"/>
    <property type="molecule type" value="mRNA"/>
</dbReference>